<sequence>MTDSSREAAVRGHLMRIASRVPEAEVELDGGRPWSEVATALADAVTLARRLRVRVRNVDFDGAAALATFLQRCYEALQSKAAGLPLEDADVFPCFTGDKPCNLLEAYEWVVLGGTFDHLHAGHKVLLSVSVALAEVGVAVGVSGAPLLVKKHHATELEPWDVRAGAVRSFIGRSRSDVSVLLEELSDGFGPSLRREMRALVVSEETVQGGAAVNCRRSELGVPEIDMVVVPLVAAASAGDGKESSTTIRRRAQSLRALNVCWASVVSELRLDTAMSEKWAVAFGDLARTPLEHRRSLLDRVHLELVDCARQGEGTTSTTNQMARSLALCVTCSRPLAPGSLMQAQLALLGVVAVELELPDALHDATRRLVLHLSRPRVIGLASRSCLGGADLVASAASVLQELGAVVVDAPTDSSVESQLVHGAAFVVLVQPVGSDSIEHLCDEVWVFGAEPWNCDEVCLPPHAELNSALRKLCEERGLMKSGGLPHHRF</sequence>
<dbReference type="InterPro" id="IPR014729">
    <property type="entry name" value="Rossmann-like_a/b/a_fold"/>
</dbReference>
<dbReference type="EMBL" id="HBFQ01021717">
    <property type="protein sequence ID" value="CAD8840831.1"/>
    <property type="molecule type" value="Transcribed_RNA"/>
</dbReference>
<name>A0A7S1A2R5_NOCSC</name>
<dbReference type="PANTHER" id="PTHR10695">
    <property type="entry name" value="DEPHOSPHO-COA KINASE-RELATED"/>
    <property type="match status" value="1"/>
</dbReference>
<proteinExistence type="predicted"/>
<dbReference type="AlphaFoldDB" id="A0A7S1A2R5"/>
<evidence type="ECO:0008006" key="2">
    <source>
        <dbReference type="Google" id="ProtNLM"/>
    </source>
</evidence>
<dbReference type="GO" id="GO:0015937">
    <property type="term" value="P:coenzyme A biosynthetic process"/>
    <property type="evidence" value="ECO:0007669"/>
    <property type="project" value="TreeGrafter"/>
</dbReference>
<dbReference type="Gene3D" id="3.40.50.620">
    <property type="entry name" value="HUPs"/>
    <property type="match status" value="1"/>
</dbReference>
<protein>
    <recommendedName>
        <fullName evidence="2">Cytidyltransferase-like domain-containing protein</fullName>
    </recommendedName>
</protein>
<organism evidence="1">
    <name type="scientific">Noctiluca scintillans</name>
    <name type="common">Sea sparkle</name>
    <name type="synonym">Red tide dinoflagellate</name>
    <dbReference type="NCBI Taxonomy" id="2966"/>
    <lineage>
        <taxon>Eukaryota</taxon>
        <taxon>Sar</taxon>
        <taxon>Alveolata</taxon>
        <taxon>Dinophyceae</taxon>
        <taxon>Noctilucales</taxon>
        <taxon>Noctilucaceae</taxon>
        <taxon>Noctiluca</taxon>
    </lineage>
</organism>
<reference evidence="1" key="1">
    <citation type="submission" date="2021-01" db="EMBL/GenBank/DDBJ databases">
        <authorList>
            <person name="Corre E."/>
            <person name="Pelletier E."/>
            <person name="Niang G."/>
            <person name="Scheremetjew M."/>
            <person name="Finn R."/>
            <person name="Kale V."/>
            <person name="Holt S."/>
            <person name="Cochrane G."/>
            <person name="Meng A."/>
            <person name="Brown T."/>
            <person name="Cohen L."/>
        </authorList>
    </citation>
    <scope>NUCLEOTIDE SEQUENCE</scope>
</reference>
<accession>A0A7S1A2R5</accession>
<evidence type="ECO:0000313" key="1">
    <source>
        <dbReference type="EMBL" id="CAD8840831.1"/>
    </source>
</evidence>
<dbReference type="PANTHER" id="PTHR10695:SF46">
    <property type="entry name" value="BIFUNCTIONAL COENZYME A SYNTHASE-RELATED"/>
    <property type="match status" value="1"/>
</dbReference>
<gene>
    <name evidence="1" type="ORF">NSCI0253_LOCUS15179</name>
</gene>
<dbReference type="GO" id="GO:0004140">
    <property type="term" value="F:dephospho-CoA kinase activity"/>
    <property type="evidence" value="ECO:0007669"/>
    <property type="project" value="TreeGrafter"/>
</dbReference>
<dbReference type="SUPFAM" id="SSF52374">
    <property type="entry name" value="Nucleotidylyl transferase"/>
    <property type="match status" value="1"/>
</dbReference>